<keyword evidence="4" id="KW-1185">Reference proteome</keyword>
<dbReference type="Proteomes" id="UP001153555">
    <property type="component" value="Unassembled WGS sequence"/>
</dbReference>
<dbReference type="GO" id="GO:0046983">
    <property type="term" value="F:protein dimerization activity"/>
    <property type="evidence" value="ECO:0007669"/>
    <property type="project" value="InterPro"/>
</dbReference>
<organism evidence="3 4">
    <name type="scientific">Striga hermonthica</name>
    <name type="common">Purple witchweed</name>
    <name type="synonym">Buchnera hermonthica</name>
    <dbReference type="NCBI Taxonomy" id="68872"/>
    <lineage>
        <taxon>Eukaryota</taxon>
        <taxon>Viridiplantae</taxon>
        <taxon>Streptophyta</taxon>
        <taxon>Embryophyta</taxon>
        <taxon>Tracheophyta</taxon>
        <taxon>Spermatophyta</taxon>
        <taxon>Magnoliopsida</taxon>
        <taxon>eudicotyledons</taxon>
        <taxon>Gunneridae</taxon>
        <taxon>Pentapetalae</taxon>
        <taxon>asterids</taxon>
        <taxon>lamiids</taxon>
        <taxon>Lamiales</taxon>
        <taxon>Orobanchaceae</taxon>
        <taxon>Buchnereae</taxon>
        <taxon>Striga</taxon>
    </lineage>
</organism>
<protein>
    <submittedName>
        <fullName evidence="3">Zinc finger BED domain-containing protein DAYSLEEPER</fullName>
    </submittedName>
</protein>
<dbReference type="PANTHER" id="PTHR23272">
    <property type="entry name" value="BED FINGER-RELATED"/>
    <property type="match status" value="1"/>
</dbReference>
<dbReference type="SUPFAM" id="SSF53098">
    <property type="entry name" value="Ribonuclease H-like"/>
    <property type="match status" value="1"/>
</dbReference>
<feature type="domain" description="HAT C-terminal dimerisation" evidence="2">
    <location>
        <begin position="88"/>
        <end position="171"/>
    </location>
</feature>
<sequence length="219" mass="25029">MELQLGELGYTLNEVEILKSRVKTHLYLMYETYKGTEKSHVDVHEDGDDGVDLGDGGGGGDDYDMELRIERRLNRQRNEARLKEIANEVDKYFNDAYESTRNDDFDLLGWWKSKISSYSILSNVAKDVLAFPSSTVACENAFSLGGRIVDPFRASLTSRMLEALVCTNDWLRGKEFQFHKQPTEEELEFYMKLEQLEQSIPNTNEMPPPPSKSSNPPES</sequence>
<feature type="region of interest" description="Disordered" evidence="1">
    <location>
        <begin position="198"/>
        <end position="219"/>
    </location>
</feature>
<comment type="caution">
    <text evidence="3">The sequence shown here is derived from an EMBL/GenBank/DDBJ whole genome shotgun (WGS) entry which is preliminary data.</text>
</comment>
<dbReference type="AlphaFoldDB" id="A0A9N7RH64"/>
<dbReference type="InterPro" id="IPR012337">
    <property type="entry name" value="RNaseH-like_sf"/>
</dbReference>
<dbReference type="OrthoDB" id="1721065at2759"/>
<accession>A0A9N7RH64</accession>
<dbReference type="InterPro" id="IPR008906">
    <property type="entry name" value="HATC_C_dom"/>
</dbReference>
<evidence type="ECO:0000256" key="1">
    <source>
        <dbReference type="SAM" id="MobiDB-lite"/>
    </source>
</evidence>
<gene>
    <name evidence="3" type="ORF">SHERM_25233</name>
</gene>
<dbReference type="Pfam" id="PF05699">
    <property type="entry name" value="Dimer_Tnp_hAT"/>
    <property type="match status" value="1"/>
</dbReference>
<reference evidence="3" key="1">
    <citation type="submission" date="2019-12" db="EMBL/GenBank/DDBJ databases">
        <authorList>
            <person name="Scholes J."/>
        </authorList>
    </citation>
    <scope>NUCLEOTIDE SEQUENCE</scope>
</reference>
<proteinExistence type="predicted"/>
<name>A0A9N7RH64_STRHE</name>
<evidence type="ECO:0000259" key="2">
    <source>
        <dbReference type="Pfam" id="PF05699"/>
    </source>
</evidence>
<dbReference type="EMBL" id="CACSLK010027789">
    <property type="protein sequence ID" value="CAA0829716.1"/>
    <property type="molecule type" value="Genomic_DNA"/>
</dbReference>
<evidence type="ECO:0000313" key="3">
    <source>
        <dbReference type="EMBL" id="CAA0829716.1"/>
    </source>
</evidence>
<evidence type="ECO:0000313" key="4">
    <source>
        <dbReference type="Proteomes" id="UP001153555"/>
    </source>
</evidence>
<dbReference type="PANTHER" id="PTHR23272:SF184">
    <property type="entry name" value="OS03G0311250 PROTEIN"/>
    <property type="match status" value="1"/>
</dbReference>